<dbReference type="GO" id="GO:0004107">
    <property type="term" value="F:chorismate synthase activity"/>
    <property type="evidence" value="ECO:0007669"/>
    <property type="project" value="UniProtKB-EC"/>
</dbReference>
<evidence type="ECO:0000256" key="1">
    <source>
        <dbReference type="ARBA" id="ARBA00005044"/>
    </source>
</evidence>
<evidence type="ECO:0000313" key="8">
    <source>
        <dbReference type="Proteomes" id="UP000616885"/>
    </source>
</evidence>
<sequence length="164" mass="17699">MTFGWFTSQTRTIEPVGPLPATTEDQRSKGYVNKTIDFRWRLISACEPIARVAAGAIAEKWLVETYGVEIAAFASPISNIMLYESIECLSSDPALPASASLGEPAFAKPEAAPACAILSIPVKDLETGPGFGSDGIIRRHHNDTLFVPDALNPERRPSLAQSKL</sequence>
<dbReference type="AlphaFoldDB" id="A0A8H7TNH3"/>
<dbReference type="GO" id="GO:0009073">
    <property type="term" value="P:aromatic amino acid family biosynthetic process"/>
    <property type="evidence" value="ECO:0007669"/>
    <property type="project" value="UniProtKB-KW"/>
</dbReference>
<gene>
    <name evidence="7" type="ORF">IM811_011940</name>
</gene>
<comment type="similarity">
    <text evidence="2">Belongs to the chorismate synthase family.</text>
</comment>
<accession>A0A8H7TNH3</accession>
<keyword evidence="4" id="KW-0028">Amino-acid biosynthesis</keyword>
<evidence type="ECO:0000256" key="3">
    <source>
        <dbReference type="ARBA" id="ARBA00013036"/>
    </source>
</evidence>
<keyword evidence="5" id="KW-0057">Aromatic amino acid biosynthesis</keyword>
<keyword evidence="6" id="KW-0456">Lyase</keyword>
<dbReference type="GO" id="GO:0010181">
    <property type="term" value="F:FMN binding"/>
    <property type="evidence" value="ECO:0007669"/>
    <property type="project" value="TreeGrafter"/>
</dbReference>
<protein>
    <recommendedName>
        <fullName evidence="3">chorismate synthase</fullName>
        <ecNumber evidence="3">4.2.3.5</ecNumber>
    </recommendedName>
</protein>
<evidence type="ECO:0000256" key="6">
    <source>
        <dbReference type="ARBA" id="ARBA00023239"/>
    </source>
</evidence>
<dbReference type="EMBL" id="JADCTT010000004">
    <property type="protein sequence ID" value="KAF9753182.1"/>
    <property type="molecule type" value="Genomic_DNA"/>
</dbReference>
<dbReference type="Proteomes" id="UP000616885">
    <property type="component" value="Unassembled WGS sequence"/>
</dbReference>
<comment type="caution">
    <text evidence="7">The sequence shown here is derived from an EMBL/GenBank/DDBJ whole genome shotgun (WGS) entry which is preliminary data.</text>
</comment>
<organism evidence="7 8">
    <name type="scientific">Bionectria ochroleuca</name>
    <name type="common">Gliocladium roseum</name>
    <dbReference type="NCBI Taxonomy" id="29856"/>
    <lineage>
        <taxon>Eukaryota</taxon>
        <taxon>Fungi</taxon>
        <taxon>Dikarya</taxon>
        <taxon>Ascomycota</taxon>
        <taxon>Pezizomycotina</taxon>
        <taxon>Sordariomycetes</taxon>
        <taxon>Hypocreomycetidae</taxon>
        <taxon>Hypocreales</taxon>
        <taxon>Bionectriaceae</taxon>
        <taxon>Clonostachys</taxon>
    </lineage>
</organism>
<dbReference type="InterPro" id="IPR035904">
    <property type="entry name" value="Chorismate_synth_AroC_sf"/>
</dbReference>
<evidence type="ECO:0000256" key="5">
    <source>
        <dbReference type="ARBA" id="ARBA00023141"/>
    </source>
</evidence>
<name>A0A8H7TNH3_BIOOC</name>
<dbReference type="Gene3D" id="3.60.150.10">
    <property type="entry name" value="Chorismate synthase AroC"/>
    <property type="match status" value="1"/>
</dbReference>
<dbReference type="GO" id="GO:0009423">
    <property type="term" value="P:chorismate biosynthetic process"/>
    <property type="evidence" value="ECO:0007669"/>
    <property type="project" value="TreeGrafter"/>
</dbReference>
<evidence type="ECO:0000313" key="7">
    <source>
        <dbReference type="EMBL" id="KAF9753182.1"/>
    </source>
</evidence>
<dbReference type="GO" id="GO:0005829">
    <property type="term" value="C:cytosol"/>
    <property type="evidence" value="ECO:0007669"/>
    <property type="project" value="TreeGrafter"/>
</dbReference>
<dbReference type="PANTHER" id="PTHR21085">
    <property type="entry name" value="CHORISMATE SYNTHASE"/>
    <property type="match status" value="1"/>
</dbReference>
<dbReference type="SUPFAM" id="SSF103263">
    <property type="entry name" value="Chorismate synthase, AroC"/>
    <property type="match status" value="1"/>
</dbReference>
<dbReference type="GO" id="GO:0008652">
    <property type="term" value="P:amino acid biosynthetic process"/>
    <property type="evidence" value="ECO:0007669"/>
    <property type="project" value="UniProtKB-KW"/>
</dbReference>
<dbReference type="EC" id="4.2.3.5" evidence="3"/>
<comment type="pathway">
    <text evidence="1">Metabolic intermediate biosynthesis; chorismate biosynthesis; chorismate from D-erythrose 4-phosphate and phosphoenolpyruvate: step 7/7.</text>
</comment>
<proteinExistence type="inferred from homology"/>
<dbReference type="PANTHER" id="PTHR21085:SF0">
    <property type="entry name" value="CHORISMATE SYNTHASE"/>
    <property type="match status" value="1"/>
</dbReference>
<reference evidence="7" key="1">
    <citation type="submission" date="2020-10" db="EMBL/GenBank/DDBJ databases">
        <title>High-Quality Genome Resource of Clonostachys rosea strain S41 by Oxford Nanopore Long-Read Sequencing.</title>
        <authorList>
            <person name="Wang H."/>
        </authorList>
    </citation>
    <scope>NUCLEOTIDE SEQUENCE</scope>
    <source>
        <strain evidence="7">S41</strain>
    </source>
</reference>
<evidence type="ECO:0000256" key="4">
    <source>
        <dbReference type="ARBA" id="ARBA00022605"/>
    </source>
</evidence>
<evidence type="ECO:0000256" key="2">
    <source>
        <dbReference type="ARBA" id="ARBA00008014"/>
    </source>
</evidence>
<dbReference type="InterPro" id="IPR000453">
    <property type="entry name" value="Chorismate_synth"/>
</dbReference>